<gene>
    <name evidence="2" type="ORF">H0235_016781</name>
</gene>
<comment type="caution">
    <text evidence="2">The sequence shown here is derived from an EMBL/GenBank/DDBJ whole genome shotgun (WGS) entry which is preliminary data.</text>
</comment>
<proteinExistence type="predicted"/>
<name>A0A834JYY2_VESPE</name>
<dbReference type="Proteomes" id="UP000600918">
    <property type="component" value="Unassembled WGS sequence"/>
</dbReference>
<accession>A0A834JYY2</accession>
<organism evidence="2 3">
    <name type="scientific">Vespula pensylvanica</name>
    <name type="common">Western yellow jacket</name>
    <name type="synonym">Wasp</name>
    <dbReference type="NCBI Taxonomy" id="30213"/>
    <lineage>
        <taxon>Eukaryota</taxon>
        <taxon>Metazoa</taxon>
        <taxon>Ecdysozoa</taxon>
        <taxon>Arthropoda</taxon>
        <taxon>Hexapoda</taxon>
        <taxon>Insecta</taxon>
        <taxon>Pterygota</taxon>
        <taxon>Neoptera</taxon>
        <taxon>Endopterygota</taxon>
        <taxon>Hymenoptera</taxon>
        <taxon>Apocrita</taxon>
        <taxon>Aculeata</taxon>
        <taxon>Vespoidea</taxon>
        <taxon>Vespidae</taxon>
        <taxon>Vespinae</taxon>
        <taxon>Vespula</taxon>
    </lineage>
</organism>
<feature type="region of interest" description="Disordered" evidence="1">
    <location>
        <begin position="1"/>
        <end position="49"/>
    </location>
</feature>
<reference evidence="2" key="1">
    <citation type="journal article" date="2020" name="G3 (Bethesda)">
        <title>High-Quality Assemblies for Three Invasive Social Wasps from the &lt;i&gt;Vespula&lt;/i&gt; Genus.</title>
        <authorList>
            <person name="Harrop T.W.R."/>
            <person name="Guhlin J."/>
            <person name="McLaughlin G.M."/>
            <person name="Permina E."/>
            <person name="Stockwell P."/>
            <person name="Gilligan J."/>
            <person name="Le Lec M.F."/>
            <person name="Gruber M.A.M."/>
            <person name="Quinn O."/>
            <person name="Lovegrove M."/>
            <person name="Duncan E.J."/>
            <person name="Remnant E.J."/>
            <person name="Van Eeckhoven J."/>
            <person name="Graham B."/>
            <person name="Knapp R.A."/>
            <person name="Langford K.W."/>
            <person name="Kronenberg Z."/>
            <person name="Press M.O."/>
            <person name="Eacker S.M."/>
            <person name="Wilson-Rankin E.E."/>
            <person name="Purcell J."/>
            <person name="Lester P.J."/>
            <person name="Dearden P.K."/>
        </authorList>
    </citation>
    <scope>NUCLEOTIDE SEQUENCE</scope>
    <source>
        <strain evidence="2">Volc-1</strain>
    </source>
</reference>
<sequence length="144" mass="16639">MRNVGKVPHADNDAEQVAARPTSSCRWKATDRRGLRGIPESKSVPSESRKRYCKSKFKASRATIAPFDPVPYHFSIEFFNYRGLRQTFHPRIHLHRILRFFENQPLNCNEYGPATVPAPTQRSPTRVQRYPFRVAMLSICARPP</sequence>
<protein>
    <submittedName>
        <fullName evidence="2">Uncharacterized protein</fullName>
    </submittedName>
</protein>
<keyword evidence="3" id="KW-1185">Reference proteome</keyword>
<dbReference type="EMBL" id="JACSDY010000021">
    <property type="protein sequence ID" value="KAF7394186.1"/>
    <property type="molecule type" value="Genomic_DNA"/>
</dbReference>
<dbReference type="AlphaFoldDB" id="A0A834JYY2"/>
<evidence type="ECO:0000313" key="3">
    <source>
        <dbReference type="Proteomes" id="UP000600918"/>
    </source>
</evidence>
<evidence type="ECO:0000256" key="1">
    <source>
        <dbReference type="SAM" id="MobiDB-lite"/>
    </source>
</evidence>
<evidence type="ECO:0000313" key="2">
    <source>
        <dbReference type="EMBL" id="KAF7394186.1"/>
    </source>
</evidence>